<accession>A0A0L0VZR3</accession>
<comment type="caution">
    <text evidence="1">The sequence shown here is derived from an EMBL/GenBank/DDBJ whole genome shotgun (WGS) entry which is preliminary data.</text>
</comment>
<reference evidence="2" key="1">
    <citation type="submission" date="2014-03" db="EMBL/GenBank/DDBJ databases">
        <title>The Genome Sequence of Puccinia striiformis f. sp. tritici PST-78.</title>
        <authorList>
            <consortium name="The Broad Institute Genome Sequencing Platform"/>
            <person name="Cuomo C."/>
            <person name="Hulbert S."/>
            <person name="Chen X."/>
            <person name="Walker B."/>
            <person name="Young S.K."/>
            <person name="Zeng Q."/>
            <person name="Gargeya S."/>
            <person name="Fitzgerald M."/>
            <person name="Haas B."/>
            <person name="Abouelleil A."/>
            <person name="Alvarado L."/>
            <person name="Arachchi H.M."/>
            <person name="Berlin A.M."/>
            <person name="Chapman S.B."/>
            <person name="Goldberg J."/>
            <person name="Griggs A."/>
            <person name="Gujja S."/>
            <person name="Hansen M."/>
            <person name="Howarth C."/>
            <person name="Imamovic A."/>
            <person name="Larimer J."/>
            <person name="McCowan C."/>
            <person name="Montmayeur A."/>
            <person name="Murphy C."/>
            <person name="Neiman D."/>
            <person name="Pearson M."/>
            <person name="Priest M."/>
            <person name="Roberts A."/>
            <person name="Saif S."/>
            <person name="Shea T."/>
            <person name="Sisk P."/>
            <person name="Sykes S."/>
            <person name="Wortman J."/>
            <person name="Nusbaum C."/>
            <person name="Birren B."/>
        </authorList>
    </citation>
    <scope>NUCLEOTIDE SEQUENCE [LARGE SCALE GENOMIC DNA]</scope>
    <source>
        <strain evidence="2">race PST-78</strain>
    </source>
</reference>
<sequence length="411" mass="47082">MYDSDSNSGPVEEIEDRFRQQGQSVIDGFKKLMARYDHTELVRPDQAAIQELTSTLSIYELNPNEALLYRLLSYLLPLLACQLFTVPQLLDPEGLRKDPGASLKLIAEFQHKLDHTMSQIASVMAFVAPAPLHSSDRTDDQHLKRFKSFRINDLDENISELRSRISTVCYVACDHLEQLNLSTVYEFMEDDGPAVYESCTAEAFNYIDYTINCIEKSELHAAEEHWEERGIRINELLNRSIGNLVSSATPFNHRKYESTSFVRELVIHLTELVIPIIKLSRLFFNKLSRRGVNSKPLPLHTGMNSKQIRCLTEFAHTVVLTISGLLNLLYKADKAPEADPVYTCDIAEVIEHFASRFEAPLLVVVLYIVPLIPERDPGQKYYRDWFATWNTQMVLATNRFIHVARSCDRIP</sequence>
<evidence type="ECO:0000313" key="1">
    <source>
        <dbReference type="EMBL" id="KNF04763.1"/>
    </source>
</evidence>
<gene>
    <name evidence="1" type="ORF">PSTG_02243</name>
</gene>
<dbReference type="EMBL" id="AJIL01000011">
    <property type="protein sequence ID" value="KNF04763.1"/>
    <property type="molecule type" value="Genomic_DNA"/>
</dbReference>
<dbReference type="OrthoDB" id="2500854at2759"/>
<keyword evidence="2" id="KW-1185">Reference proteome</keyword>
<dbReference type="AlphaFoldDB" id="A0A0L0VZR3"/>
<dbReference type="PANTHER" id="PTHR33069">
    <property type="entry name" value="CHROMOSOME 7, WHOLE GENOME SHOTGUN SEQUENCE-RELATED"/>
    <property type="match status" value="1"/>
</dbReference>
<organism evidence="1 2">
    <name type="scientific">Puccinia striiformis f. sp. tritici PST-78</name>
    <dbReference type="NCBI Taxonomy" id="1165861"/>
    <lineage>
        <taxon>Eukaryota</taxon>
        <taxon>Fungi</taxon>
        <taxon>Dikarya</taxon>
        <taxon>Basidiomycota</taxon>
        <taxon>Pucciniomycotina</taxon>
        <taxon>Pucciniomycetes</taxon>
        <taxon>Pucciniales</taxon>
        <taxon>Pucciniaceae</taxon>
        <taxon>Puccinia</taxon>
    </lineage>
</organism>
<name>A0A0L0VZR3_9BASI</name>
<evidence type="ECO:0000313" key="2">
    <source>
        <dbReference type="Proteomes" id="UP000054564"/>
    </source>
</evidence>
<dbReference type="Proteomes" id="UP000054564">
    <property type="component" value="Unassembled WGS sequence"/>
</dbReference>
<protein>
    <submittedName>
        <fullName evidence="1">Uncharacterized protein</fullName>
    </submittedName>
</protein>
<proteinExistence type="predicted"/>
<dbReference type="PANTHER" id="PTHR33069:SF3">
    <property type="entry name" value="DYNEIN HEAVY CHAIN TAIL DOMAIN-CONTAINING PROTEIN"/>
    <property type="match status" value="1"/>
</dbReference>